<name>A0ABD7K0M7_PSEAI</name>
<dbReference type="AlphaFoldDB" id="A0ABD7K0M7"/>
<protein>
    <submittedName>
        <fullName evidence="2">Type4 fimbrial accessory protein</fullName>
    </submittedName>
</protein>
<evidence type="ECO:0000313" key="3">
    <source>
        <dbReference type="Proteomes" id="UP000276985"/>
    </source>
</evidence>
<feature type="transmembrane region" description="Helical" evidence="1">
    <location>
        <begin position="78"/>
        <end position="97"/>
    </location>
</feature>
<evidence type="ECO:0000313" key="2">
    <source>
        <dbReference type="EMBL" id="RTS44686.1"/>
    </source>
</evidence>
<evidence type="ECO:0000256" key="1">
    <source>
        <dbReference type="SAM" id="Phobius"/>
    </source>
</evidence>
<organism evidence="2 3">
    <name type="scientific">Pseudomonas aeruginosa</name>
    <dbReference type="NCBI Taxonomy" id="287"/>
    <lineage>
        <taxon>Bacteria</taxon>
        <taxon>Pseudomonadati</taxon>
        <taxon>Pseudomonadota</taxon>
        <taxon>Gammaproteobacteria</taxon>
        <taxon>Pseudomonadales</taxon>
        <taxon>Pseudomonadaceae</taxon>
        <taxon>Pseudomonas</taxon>
    </lineage>
</organism>
<dbReference type="Proteomes" id="UP000276985">
    <property type="component" value="Unassembled WGS sequence"/>
</dbReference>
<reference evidence="2 3" key="1">
    <citation type="submission" date="2018-12" db="EMBL/GenBank/DDBJ databases">
        <title>Pseudomonas aeruginosa Diversity Panel.</title>
        <authorList>
            <person name="Snesrud E."/>
            <person name="Mcgann P."/>
        </authorList>
    </citation>
    <scope>NUCLEOTIDE SEQUENCE [LARGE SCALE GENOMIC DNA]</scope>
    <source>
        <strain evidence="2 3">MRSN6241</strain>
    </source>
</reference>
<dbReference type="RefSeq" id="WP_124179916.1">
    <property type="nucleotide sequence ID" value="NZ_CAADJR010000001.1"/>
</dbReference>
<accession>A0ABD7K0M7</accession>
<proteinExistence type="predicted"/>
<gene>
    <name evidence="2" type="ORF">DY940_17645</name>
</gene>
<keyword evidence="1" id="KW-0472">Membrane</keyword>
<comment type="caution">
    <text evidence="2">The sequence shown here is derived from an EMBL/GenBank/DDBJ whole genome shotgun (WGS) entry which is preliminary data.</text>
</comment>
<dbReference type="InterPro" id="IPR047814">
    <property type="entry name" value="TfpX/TfpZ-like"/>
</dbReference>
<keyword evidence="1" id="KW-0812">Transmembrane</keyword>
<keyword evidence="1" id="KW-1133">Transmembrane helix</keyword>
<feature type="transmembrane region" description="Helical" evidence="1">
    <location>
        <begin position="51"/>
        <end position="71"/>
    </location>
</feature>
<dbReference type="EMBL" id="RXTL01000022">
    <property type="protein sequence ID" value="RTS44686.1"/>
    <property type="molecule type" value="Genomic_DNA"/>
</dbReference>
<feature type="transmembrane region" description="Helical" evidence="1">
    <location>
        <begin position="12"/>
        <end position="39"/>
    </location>
</feature>
<dbReference type="NCBIfam" id="NF041437">
    <property type="entry name" value="TfpZ"/>
    <property type="match status" value="1"/>
</dbReference>
<sequence>MAMVRIAARERFKVAGIHLFFAAILSLLALSLVLFLWYPSPFFHVSGVQKVLGLIFFCNLVLGPVLTFLVYKKNKLKFLFDISVILLVQVSSFAYGLHVLSVGRPAWLVFVVDDFEVVRPVDLDVRNGYVDLGVLNGPRWIAATYSDDPVIRKAQREDEIFLGISLARRPEAYTPLESRKDEIKYRLKPISELLKYNSEKKVEAAIGGWLDLFGWLPLKGTAADLVVLFDQNIKIIAVVDLRPW</sequence>